<dbReference type="Gene3D" id="3.30.460.10">
    <property type="entry name" value="Beta Polymerase, domain 2"/>
    <property type="match status" value="1"/>
</dbReference>
<dbReference type="InterPro" id="IPR002054">
    <property type="entry name" value="DNA-dir_DNA_pol_X"/>
</dbReference>
<evidence type="ECO:0000256" key="3">
    <source>
        <dbReference type="ARBA" id="ARBA00022679"/>
    </source>
</evidence>
<dbReference type="InterPro" id="IPR043519">
    <property type="entry name" value="NT_sf"/>
</dbReference>
<evidence type="ECO:0000256" key="8">
    <source>
        <dbReference type="ARBA" id="ARBA00023204"/>
    </source>
</evidence>
<keyword evidence="6" id="KW-0227">DNA damage</keyword>
<dbReference type="Gene3D" id="1.10.150.20">
    <property type="entry name" value="5' to 3' exonuclease, C-terminal subdomain"/>
    <property type="match status" value="1"/>
</dbReference>
<dbReference type="EMBL" id="MK500327">
    <property type="protein sequence ID" value="QBK85551.1"/>
    <property type="molecule type" value="Genomic_DNA"/>
</dbReference>
<evidence type="ECO:0000256" key="9">
    <source>
        <dbReference type="ARBA" id="ARBA00049244"/>
    </source>
</evidence>
<protein>
    <recommendedName>
        <fullName evidence="1">DNA-directed DNA polymerase</fullName>
        <ecNumber evidence="1">2.7.7.7</ecNumber>
    </recommendedName>
</protein>
<dbReference type="InterPro" id="IPR027421">
    <property type="entry name" value="DNA_pol_lamdba_lyase_dom_sf"/>
</dbReference>
<dbReference type="InterPro" id="IPR029398">
    <property type="entry name" value="PolB_thumb"/>
</dbReference>
<reference evidence="11" key="1">
    <citation type="journal article" date="2019" name="MBio">
        <title>Virus Genomes from Deep Sea Sediments Expand the Ocean Megavirome and Support Independent Origins of Viral Gigantism.</title>
        <authorList>
            <person name="Backstrom D."/>
            <person name="Yutin N."/>
            <person name="Jorgensen S.L."/>
            <person name="Dharamshi J."/>
            <person name="Homa F."/>
            <person name="Zaremba-Niedwiedzka K."/>
            <person name="Spang A."/>
            <person name="Wolf Y.I."/>
            <person name="Koonin E.V."/>
            <person name="Ettema T.J."/>
        </authorList>
    </citation>
    <scope>NUCLEOTIDE SEQUENCE</scope>
</reference>
<dbReference type="SMART" id="SM00483">
    <property type="entry name" value="POLXc"/>
    <property type="match status" value="1"/>
</dbReference>
<feature type="domain" description="DNA-directed DNA polymerase X" evidence="10">
    <location>
        <begin position="69"/>
        <end position="377"/>
    </location>
</feature>
<keyword evidence="5" id="KW-0235">DNA replication</keyword>
<keyword evidence="3" id="KW-0808">Transferase</keyword>
<dbReference type="InterPro" id="IPR028207">
    <property type="entry name" value="DNA_pol_B_palm_palm"/>
</dbReference>
<dbReference type="EC" id="2.7.7.7" evidence="1"/>
<organism evidence="11">
    <name type="scientific">Marseillevirus LCMAC101</name>
    <dbReference type="NCBI Taxonomy" id="2506602"/>
    <lineage>
        <taxon>Viruses</taxon>
        <taxon>Varidnaviria</taxon>
        <taxon>Bamfordvirae</taxon>
        <taxon>Nucleocytoviricota</taxon>
        <taxon>Megaviricetes</taxon>
        <taxon>Pimascovirales</taxon>
        <taxon>Pimascovirales incertae sedis</taxon>
        <taxon>Marseilleviridae</taxon>
    </lineage>
</organism>
<dbReference type="SUPFAM" id="SSF47802">
    <property type="entry name" value="DNA polymerase beta, N-terminal domain-like"/>
    <property type="match status" value="1"/>
</dbReference>
<evidence type="ECO:0000256" key="5">
    <source>
        <dbReference type="ARBA" id="ARBA00022705"/>
    </source>
</evidence>
<dbReference type="Pfam" id="PF14791">
    <property type="entry name" value="DNA_pol_B_thumb"/>
    <property type="match status" value="1"/>
</dbReference>
<dbReference type="PANTHER" id="PTHR11276">
    <property type="entry name" value="DNA POLYMERASE TYPE-X FAMILY MEMBER"/>
    <property type="match status" value="1"/>
</dbReference>
<dbReference type="Pfam" id="PF14792">
    <property type="entry name" value="DNA_pol_B_palm"/>
    <property type="match status" value="1"/>
</dbReference>
<keyword evidence="7" id="KW-0239">DNA-directed DNA polymerase</keyword>
<proteinExistence type="predicted"/>
<dbReference type="Gene3D" id="3.30.210.10">
    <property type="entry name" value="DNA polymerase, thumb domain"/>
    <property type="match status" value="1"/>
</dbReference>
<sequence length="377" mass="42960">MELYSPNGKIARGKNPKNAYYKRMGKLQRVPTHEDSKEKIFDFLETCIGHIKPNISRKDILDIWNFYLGKHSIILSYLEALLAKHTAEGDARRITAYRNAIKTIKNSKVPIASGAQAIKLKGIGKKTADKIDEILGTGGLETVDTRMKEELSKQKNIELFMSVWGIGVKHARTLYDKGYRTLKDLKNASEKEITPQVKLGLKYHKDLSERIPRKNIDYIKPKLRKILRKVDPDAKFCIAGSYRRGLKTSGDIDIIISSDKPGVLLKEYVKELHQAGVLKEDLAKGRKKYEGIGFLKGKNIRIDILSTPPGEWGTALLYFSSGFDFNKMIRREAREKGWTLSESGMKNLDSGKILKFATEEEVFKRLKMKYVPPEERL</sequence>
<dbReference type="InterPro" id="IPR022312">
    <property type="entry name" value="DNA_pol_X"/>
</dbReference>
<dbReference type="Pfam" id="PF10391">
    <property type="entry name" value="DNA_pol_lambd_f"/>
    <property type="match status" value="1"/>
</dbReference>
<evidence type="ECO:0000256" key="7">
    <source>
        <dbReference type="ARBA" id="ARBA00022932"/>
    </source>
</evidence>
<dbReference type="SUPFAM" id="SSF81585">
    <property type="entry name" value="PsbU/PolX domain-like"/>
    <property type="match status" value="1"/>
</dbReference>
<evidence type="ECO:0000259" key="10">
    <source>
        <dbReference type="SMART" id="SM00483"/>
    </source>
</evidence>
<evidence type="ECO:0000256" key="2">
    <source>
        <dbReference type="ARBA" id="ARBA00022634"/>
    </source>
</evidence>
<dbReference type="GO" id="GO:0006303">
    <property type="term" value="P:double-strand break repair via nonhomologous end joining"/>
    <property type="evidence" value="ECO:0007669"/>
    <property type="project" value="TreeGrafter"/>
</dbReference>
<evidence type="ECO:0000256" key="6">
    <source>
        <dbReference type="ARBA" id="ARBA00022763"/>
    </source>
</evidence>
<dbReference type="InterPro" id="IPR037160">
    <property type="entry name" value="DNA_Pol_thumb_sf"/>
</dbReference>
<dbReference type="SUPFAM" id="SSF81301">
    <property type="entry name" value="Nucleotidyltransferase"/>
    <property type="match status" value="1"/>
</dbReference>
<dbReference type="InterPro" id="IPR018944">
    <property type="entry name" value="DNA_pol_lambd_fingers_domain"/>
</dbReference>
<dbReference type="PRINTS" id="PR00870">
    <property type="entry name" value="DNAPOLXBETA"/>
</dbReference>
<keyword evidence="2" id="KW-0237">DNA synthesis</keyword>
<dbReference type="InterPro" id="IPR010996">
    <property type="entry name" value="HHH_MUS81"/>
</dbReference>
<evidence type="ECO:0000313" key="11">
    <source>
        <dbReference type="EMBL" id="QBK85551.1"/>
    </source>
</evidence>
<name>A0A481YQR4_9VIRU</name>
<dbReference type="GO" id="GO:0003887">
    <property type="term" value="F:DNA-directed DNA polymerase activity"/>
    <property type="evidence" value="ECO:0007669"/>
    <property type="project" value="UniProtKB-KW"/>
</dbReference>
<dbReference type="InterPro" id="IPR002008">
    <property type="entry name" value="DNA_pol_X_beta-like"/>
</dbReference>
<keyword evidence="8" id="KW-0234">DNA repair</keyword>
<dbReference type="CDD" id="cd00141">
    <property type="entry name" value="NT_POLXc"/>
    <property type="match status" value="1"/>
</dbReference>
<dbReference type="PRINTS" id="PR00869">
    <property type="entry name" value="DNAPOLX"/>
</dbReference>
<evidence type="ECO:0000256" key="1">
    <source>
        <dbReference type="ARBA" id="ARBA00012417"/>
    </source>
</evidence>
<accession>A0A481YQR4</accession>
<dbReference type="GO" id="GO:0003677">
    <property type="term" value="F:DNA binding"/>
    <property type="evidence" value="ECO:0007669"/>
    <property type="project" value="InterPro"/>
</dbReference>
<evidence type="ECO:0000256" key="4">
    <source>
        <dbReference type="ARBA" id="ARBA00022695"/>
    </source>
</evidence>
<dbReference type="Pfam" id="PF14716">
    <property type="entry name" value="HHH_8"/>
    <property type="match status" value="1"/>
</dbReference>
<dbReference type="PANTHER" id="PTHR11276:SF28">
    <property type="entry name" value="DNA POLYMERASE LAMBDA"/>
    <property type="match status" value="1"/>
</dbReference>
<dbReference type="Gene3D" id="1.10.150.110">
    <property type="entry name" value="DNA polymerase beta, N-terminal domain-like"/>
    <property type="match status" value="1"/>
</dbReference>
<keyword evidence="4" id="KW-0548">Nucleotidyltransferase</keyword>
<gene>
    <name evidence="11" type="ORF">LCMAC101_01380</name>
</gene>
<comment type="catalytic activity">
    <reaction evidence="9">
        <text>DNA(n) + a 2'-deoxyribonucleoside 5'-triphosphate = DNA(n+1) + diphosphate</text>
        <dbReference type="Rhea" id="RHEA:22508"/>
        <dbReference type="Rhea" id="RHEA-COMP:17339"/>
        <dbReference type="Rhea" id="RHEA-COMP:17340"/>
        <dbReference type="ChEBI" id="CHEBI:33019"/>
        <dbReference type="ChEBI" id="CHEBI:61560"/>
        <dbReference type="ChEBI" id="CHEBI:173112"/>
        <dbReference type="EC" id="2.7.7.7"/>
    </reaction>
</comment>